<reference evidence="2" key="1">
    <citation type="journal article" date="2021" name="Microorganisms">
        <title>Acidisoma silvae sp. nov. and Acidisomacellulosilytica sp. nov., Two Acidophilic Bacteria Isolated from Decaying Wood, Hydrolyzing Cellulose and Producing Poly-3-hydroxybutyrate.</title>
        <authorList>
            <person name="Mieszkin S."/>
            <person name="Pouder E."/>
            <person name="Uroz S."/>
            <person name="Simon-Colin C."/>
            <person name="Alain K."/>
        </authorList>
    </citation>
    <scope>NUCLEOTIDE SEQUENCE</scope>
    <source>
        <strain evidence="2">HW T2.11</strain>
    </source>
</reference>
<organism evidence="2 3">
    <name type="scientific">Acidisoma silvae</name>
    <dbReference type="NCBI Taxonomy" id="2802396"/>
    <lineage>
        <taxon>Bacteria</taxon>
        <taxon>Pseudomonadati</taxon>
        <taxon>Pseudomonadota</taxon>
        <taxon>Alphaproteobacteria</taxon>
        <taxon>Acetobacterales</taxon>
        <taxon>Acidocellaceae</taxon>
        <taxon>Acidisoma</taxon>
    </lineage>
</organism>
<sequence length="234" mass="25252">MRHSAATHAGAIRRENQDALLCRPDIGLFLVADGAGGHRDGALAAARVVSSAAALDARASPTARLSALRQRLGQLHDSLLDEIDIRDDRSGTASTVVALLLDRHFFACLWAGDSRIYLLRDGALIRLTHDHSVVQELIDSGALDAQEAEQHREAHVITRAVGAGTTQLMLDKRVGQVMPYDRFLLCSDGLTKSLDEALIQRCLEQGGNAARTLIEAALRHKARDNITAVVVATE</sequence>
<dbReference type="PANTHER" id="PTHR47992">
    <property type="entry name" value="PROTEIN PHOSPHATASE"/>
    <property type="match status" value="1"/>
</dbReference>
<gene>
    <name evidence="2" type="ORF">ASILVAE211_17495</name>
</gene>
<dbReference type="PROSITE" id="PS51746">
    <property type="entry name" value="PPM_2"/>
    <property type="match status" value="1"/>
</dbReference>
<proteinExistence type="predicted"/>
<dbReference type="Proteomes" id="UP000708298">
    <property type="component" value="Unassembled WGS sequence"/>
</dbReference>
<evidence type="ECO:0000313" key="3">
    <source>
        <dbReference type="Proteomes" id="UP000708298"/>
    </source>
</evidence>
<keyword evidence="3" id="KW-1185">Reference proteome</keyword>
<dbReference type="SMART" id="SM00331">
    <property type="entry name" value="PP2C_SIG"/>
    <property type="match status" value="1"/>
</dbReference>
<dbReference type="InterPro" id="IPR015655">
    <property type="entry name" value="PP2C"/>
</dbReference>
<dbReference type="AlphaFoldDB" id="A0A964E0R0"/>
<dbReference type="Pfam" id="PF13672">
    <property type="entry name" value="PP2C_2"/>
    <property type="match status" value="1"/>
</dbReference>
<dbReference type="InterPro" id="IPR001932">
    <property type="entry name" value="PPM-type_phosphatase-like_dom"/>
</dbReference>
<evidence type="ECO:0000313" key="2">
    <source>
        <dbReference type="EMBL" id="MCB8876993.1"/>
    </source>
</evidence>
<protein>
    <submittedName>
        <fullName evidence="2">Serine/threonine-protein phosphatase</fullName>
    </submittedName>
</protein>
<dbReference type="SMART" id="SM00332">
    <property type="entry name" value="PP2Cc"/>
    <property type="match status" value="1"/>
</dbReference>
<feature type="domain" description="PPM-type phosphatase" evidence="1">
    <location>
        <begin position="2"/>
        <end position="233"/>
    </location>
</feature>
<dbReference type="InterPro" id="IPR036457">
    <property type="entry name" value="PPM-type-like_dom_sf"/>
</dbReference>
<accession>A0A964E0R0</accession>
<evidence type="ECO:0000259" key="1">
    <source>
        <dbReference type="PROSITE" id="PS51746"/>
    </source>
</evidence>
<dbReference type="SUPFAM" id="SSF81606">
    <property type="entry name" value="PP2C-like"/>
    <property type="match status" value="1"/>
</dbReference>
<dbReference type="GO" id="GO:0004722">
    <property type="term" value="F:protein serine/threonine phosphatase activity"/>
    <property type="evidence" value="ECO:0007669"/>
    <property type="project" value="InterPro"/>
</dbReference>
<dbReference type="Gene3D" id="3.60.40.10">
    <property type="entry name" value="PPM-type phosphatase domain"/>
    <property type="match status" value="1"/>
</dbReference>
<reference evidence="2" key="2">
    <citation type="submission" date="2021-01" db="EMBL/GenBank/DDBJ databases">
        <authorList>
            <person name="Mieszkin S."/>
            <person name="Pouder E."/>
            <person name="Alain K."/>
        </authorList>
    </citation>
    <scope>NUCLEOTIDE SEQUENCE</scope>
    <source>
        <strain evidence="2">HW T2.11</strain>
    </source>
</reference>
<comment type="caution">
    <text evidence="2">The sequence shown here is derived from an EMBL/GenBank/DDBJ whole genome shotgun (WGS) entry which is preliminary data.</text>
</comment>
<name>A0A964E0R0_9PROT</name>
<dbReference type="CDD" id="cd00143">
    <property type="entry name" value="PP2Cc"/>
    <property type="match status" value="1"/>
</dbReference>
<dbReference type="EMBL" id="JAESVB010000009">
    <property type="protein sequence ID" value="MCB8876993.1"/>
    <property type="molecule type" value="Genomic_DNA"/>
</dbReference>